<dbReference type="Gramene" id="mRNA:HanXRQr2_Chr15g0689931">
    <property type="protein sequence ID" value="mRNA:HanXRQr2_Chr15g0689931"/>
    <property type="gene ID" value="HanXRQr2_Chr15g0689931"/>
</dbReference>
<gene>
    <name evidence="1" type="ORF">HanXRQr2_Chr15g0689931</name>
</gene>
<organism evidence="1 2">
    <name type="scientific">Helianthus annuus</name>
    <name type="common">Common sunflower</name>
    <dbReference type="NCBI Taxonomy" id="4232"/>
    <lineage>
        <taxon>Eukaryota</taxon>
        <taxon>Viridiplantae</taxon>
        <taxon>Streptophyta</taxon>
        <taxon>Embryophyta</taxon>
        <taxon>Tracheophyta</taxon>
        <taxon>Spermatophyta</taxon>
        <taxon>Magnoliopsida</taxon>
        <taxon>eudicotyledons</taxon>
        <taxon>Gunneridae</taxon>
        <taxon>Pentapetalae</taxon>
        <taxon>asterids</taxon>
        <taxon>campanulids</taxon>
        <taxon>Asterales</taxon>
        <taxon>Asteraceae</taxon>
        <taxon>Asteroideae</taxon>
        <taxon>Heliantheae alliance</taxon>
        <taxon>Heliantheae</taxon>
        <taxon>Helianthus</taxon>
    </lineage>
</organism>
<sequence>MPALLTRAFTVVNGSSECCVPIVKVFSLLENPWLNSAPTAVLVNGLTVCIKEAMRSEVVKLRAPLYLVKLPVAVSNETSVPSANVSFPATPEKLTTGLAVKPMLVLIPAYSCKY</sequence>
<proteinExistence type="predicted"/>
<accession>A0A9K3DZQ4</accession>
<name>A0A9K3DZQ4_HELAN</name>
<comment type="caution">
    <text evidence="1">The sequence shown here is derived from an EMBL/GenBank/DDBJ whole genome shotgun (WGS) entry which is preliminary data.</text>
</comment>
<reference evidence="1" key="2">
    <citation type="submission" date="2020-06" db="EMBL/GenBank/DDBJ databases">
        <title>Helianthus annuus Genome sequencing and assembly Release 2.</title>
        <authorList>
            <person name="Gouzy J."/>
            <person name="Langlade N."/>
            <person name="Munos S."/>
        </authorList>
    </citation>
    <scope>NUCLEOTIDE SEQUENCE</scope>
    <source>
        <tissue evidence="1">Leaves</tissue>
    </source>
</reference>
<dbReference type="Proteomes" id="UP000215914">
    <property type="component" value="Unassembled WGS sequence"/>
</dbReference>
<dbReference type="AlphaFoldDB" id="A0A9K3DZQ4"/>
<dbReference type="EMBL" id="MNCJ02000330">
    <property type="protein sequence ID" value="KAF5764257.1"/>
    <property type="molecule type" value="Genomic_DNA"/>
</dbReference>
<reference evidence="1" key="1">
    <citation type="journal article" date="2017" name="Nature">
        <title>The sunflower genome provides insights into oil metabolism, flowering and Asterid evolution.</title>
        <authorList>
            <person name="Badouin H."/>
            <person name="Gouzy J."/>
            <person name="Grassa C.J."/>
            <person name="Murat F."/>
            <person name="Staton S.E."/>
            <person name="Cottret L."/>
            <person name="Lelandais-Briere C."/>
            <person name="Owens G.L."/>
            <person name="Carrere S."/>
            <person name="Mayjonade B."/>
            <person name="Legrand L."/>
            <person name="Gill N."/>
            <person name="Kane N.C."/>
            <person name="Bowers J.E."/>
            <person name="Hubner S."/>
            <person name="Bellec A."/>
            <person name="Berard A."/>
            <person name="Berges H."/>
            <person name="Blanchet N."/>
            <person name="Boniface M.C."/>
            <person name="Brunel D."/>
            <person name="Catrice O."/>
            <person name="Chaidir N."/>
            <person name="Claudel C."/>
            <person name="Donnadieu C."/>
            <person name="Faraut T."/>
            <person name="Fievet G."/>
            <person name="Helmstetter N."/>
            <person name="King M."/>
            <person name="Knapp S.J."/>
            <person name="Lai Z."/>
            <person name="Le Paslier M.C."/>
            <person name="Lippi Y."/>
            <person name="Lorenzon L."/>
            <person name="Mandel J.R."/>
            <person name="Marage G."/>
            <person name="Marchand G."/>
            <person name="Marquand E."/>
            <person name="Bret-Mestries E."/>
            <person name="Morien E."/>
            <person name="Nambeesan S."/>
            <person name="Nguyen T."/>
            <person name="Pegot-Espagnet P."/>
            <person name="Pouilly N."/>
            <person name="Raftis F."/>
            <person name="Sallet E."/>
            <person name="Schiex T."/>
            <person name="Thomas J."/>
            <person name="Vandecasteele C."/>
            <person name="Vares D."/>
            <person name="Vear F."/>
            <person name="Vautrin S."/>
            <person name="Crespi M."/>
            <person name="Mangin B."/>
            <person name="Burke J.M."/>
            <person name="Salse J."/>
            <person name="Munos S."/>
            <person name="Vincourt P."/>
            <person name="Rieseberg L.H."/>
            <person name="Langlade N.B."/>
        </authorList>
    </citation>
    <scope>NUCLEOTIDE SEQUENCE</scope>
    <source>
        <tissue evidence="1">Leaves</tissue>
    </source>
</reference>
<evidence type="ECO:0000313" key="2">
    <source>
        <dbReference type="Proteomes" id="UP000215914"/>
    </source>
</evidence>
<evidence type="ECO:0000313" key="1">
    <source>
        <dbReference type="EMBL" id="KAF5764257.1"/>
    </source>
</evidence>
<keyword evidence="2" id="KW-1185">Reference proteome</keyword>
<protein>
    <submittedName>
        <fullName evidence="1">Uncharacterized protein</fullName>
    </submittedName>
</protein>